<feature type="region of interest" description="Disordered" evidence="1">
    <location>
        <begin position="1"/>
        <end position="26"/>
    </location>
</feature>
<evidence type="ECO:0000256" key="1">
    <source>
        <dbReference type="SAM" id="MobiDB-lite"/>
    </source>
</evidence>
<dbReference type="AlphaFoldDB" id="A0A427YEW7"/>
<feature type="transmembrane region" description="Helical" evidence="2">
    <location>
        <begin position="93"/>
        <end position="120"/>
    </location>
</feature>
<keyword evidence="5" id="KW-1185">Reference proteome</keyword>
<evidence type="ECO:0000256" key="2">
    <source>
        <dbReference type="SAM" id="Phobius"/>
    </source>
</evidence>
<dbReference type="InterPro" id="IPR041622">
    <property type="entry name" value="SLATT_fungi"/>
</dbReference>
<dbReference type="OrthoDB" id="10539721at2759"/>
<evidence type="ECO:0000313" key="5">
    <source>
        <dbReference type="Proteomes" id="UP000279259"/>
    </source>
</evidence>
<dbReference type="EMBL" id="RSCD01000013">
    <property type="protein sequence ID" value="RSH89711.1"/>
    <property type="molecule type" value="Genomic_DNA"/>
</dbReference>
<reference evidence="4 5" key="1">
    <citation type="submission" date="2018-11" db="EMBL/GenBank/DDBJ databases">
        <title>Genome sequence of Saitozyma podzolica DSM 27192.</title>
        <authorList>
            <person name="Aliyu H."/>
            <person name="Gorte O."/>
            <person name="Ochsenreither K."/>
        </authorList>
    </citation>
    <scope>NUCLEOTIDE SEQUENCE [LARGE SCALE GENOMIC DNA]</scope>
    <source>
        <strain evidence="4 5">DSM 27192</strain>
    </source>
</reference>
<sequence length="231" mass="25245">MSNTDKASPTTPSVPPLHNSSSHGYSSLVAGKKTTFVRRVDLLKGRLHRFKRFSWRFLIMLFSYIDISLAVAAVILGSLTINYCDGSPDTAKILAIINTVISAMIALFKGTGLPTSLIAIDQRAEILRYRLADIEAGCQQWATESGLVDERKESPVEHEEHKKAFESIQAEYNQLSNDVGDMMGQIFTGSGIKSNKANQDDSKKTDKSKSAEAPNADQPNVEEPTPAAAKD</sequence>
<proteinExistence type="predicted"/>
<feature type="compositionally biased region" description="Polar residues" evidence="1">
    <location>
        <begin position="187"/>
        <end position="197"/>
    </location>
</feature>
<dbReference type="Pfam" id="PF18142">
    <property type="entry name" value="SLATT_fungal"/>
    <property type="match status" value="1"/>
</dbReference>
<gene>
    <name evidence="4" type="ORF">EHS25_002262</name>
</gene>
<feature type="region of interest" description="Disordered" evidence="1">
    <location>
        <begin position="186"/>
        <end position="231"/>
    </location>
</feature>
<dbReference type="Proteomes" id="UP000279259">
    <property type="component" value="Unassembled WGS sequence"/>
</dbReference>
<feature type="transmembrane region" description="Helical" evidence="2">
    <location>
        <begin position="57"/>
        <end position="81"/>
    </location>
</feature>
<evidence type="ECO:0000259" key="3">
    <source>
        <dbReference type="Pfam" id="PF18142"/>
    </source>
</evidence>
<feature type="compositionally biased region" description="Polar residues" evidence="1">
    <location>
        <begin position="1"/>
        <end position="11"/>
    </location>
</feature>
<evidence type="ECO:0000313" key="4">
    <source>
        <dbReference type="EMBL" id="RSH89711.1"/>
    </source>
</evidence>
<keyword evidence="2" id="KW-0812">Transmembrane</keyword>
<keyword evidence="2" id="KW-0472">Membrane</keyword>
<feature type="domain" description="SMODS and SLOG-associating 2TM effector" evidence="3">
    <location>
        <begin position="62"/>
        <end position="171"/>
    </location>
</feature>
<comment type="caution">
    <text evidence="4">The sequence shown here is derived from an EMBL/GenBank/DDBJ whole genome shotgun (WGS) entry which is preliminary data.</text>
</comment>
<name>A0A427YEW7_9TREE</name>
<organism evidence="4 5">
    <name type="scientific">Saitozyma podzolica</name>
    <dbReference type="NCBI Taxonomy" id="1890683"/>
    <lineage>
        <taxon>Eukaryota</taxon>
        <taxon>Fungi</taxon>
        <taxon>Dikarya</taxon>
        <taxon>Basidiomycota</taxon>
        <taxon>Agaricomycotina</taxon>
        <taxon>Tremellomycetes</taxon>
        <taxon>Tremellales</taxon>
        <taxon>Trimorphomycetaceae</taxon>
        <taxon>Saitozyma</taxon>
    </lineage>
</organism>
<keyword evidence="2" id="KW-1133">Transmembrane helix</keyword>
<protein>
    <recommendedName>
        <fullName evidence="3">SMODS and SLOG-associating 2TM effector domain-containing protein</fullName>
    </recommendedName>
</protein>
<feature type="compositionally biased region" description="Basic and acidic residues" evidence="1">
    <location>
        <begin position="198"/>
        <end position="210"/>
    </location>
</feature>
<accession>A0A427YEW7</accession>